<organism evidence="2 3">
    <name type="scientific">Saccharopolyspora hordei</name>
    <dbReference type="NCBI Taxonomy" id="1838"/>
    <lineage>
        <taxon>Bacteria</taxon>
        <taxon>Bacillati</taxon>
        <taxon>Actinomycetota</taxon>
        <taxon>Actinomycetes</taxon>
        <taxon>Pseudonocardiales</taxon>
        <taxon>Pseudonocardiaceae</taxon>
        <taxon>Saccharopolyspora</taxon>
    </lineage>
</organism>
<sequence length="174" mass="18300">MAMGEIRIPVDTATTPGGLPQCCAAHGRVAVRQVDFALQSRVQVDGNRVLSSSLLGVADRIGERARRVKVARVRGWPLCRGCARRRSVLFGLSQLLFWGGLASIAAALLVRLIGGVQATFLGVLAFGGFIVALASVVPFVAGSLPRITRARTSDDGGSVIVEDPHPAFVAQTRG</sequence>
<name>A0A853AU00_9PSEU</name>
<evidence type="ECO:0000313" key="3">
    <source>
        <dbReference type="Proteomes" id="UP000587002"/>
    </source>
</evidence>
<dbReference type="RefSeq" id="WP_179723942.1">
    <property type="nucleotide sequence ID" value="NZ_BAABFH010000001.1"/>
</dbReference>
<dbReference type="EMBL" id="JACCFJ010000001">
    <property type="protein sequence ID" value="NYI86127.1"/>
    <property type="molecule type" value="Genomic_DNA"/>
</dbReference>
<gene>
    <name evidence="2" type="ORF">HNR68_004757</name>
</gene>
<dbReference type="Proteomes" id="UP000587002">
    <property type="component" value="Unassembled WGS sequence"/>
</dbReference>
<keyword evidence="1" id="KW-1133">Transmembrane helix</keyword>
<feature type="transmembrane region" description="Helical" evidence="1">
    <location>
        <begin position="120"/>
        <end position="141"/>
    </location>
</feature>
<accession>A0A853AU00</accession>
<keyword evidence="1" id="KW-0812">Transmembrane</keyword>
<dbReference type="AlphaFoldDB" id="A0A853AU00"/>
<evidence type="ECO:0000313" key="2">
    <source>
        <dbReference type="EMBL" id="NYI86127.1"/>
    </source>
</evidence>
<keyword evidence="1" id="KW-0472">Membrane</keyword>
<evidence type="ECO:0000256" key="1">
    <source>
        <dbReference type="SAM" id="Phobius"/>
    </source>
</evidence>
<proteinExistence type="predicted"/>
<comment type="caution">
    <text evidence="2">The sequence shown here is derived from an EMBL/GenBank/DDBJ whole genome shotgun (WGS) entry which is preliminary data.</text>
</comment>
<reference evidence="2 3" key="1">
    <citation type="submission" date="2020-07" db="EMBL/GenBank/DDBJ databases">
        <title>Sequencing the genomes of 1000 actinobacteria strains.</title>
        <authorList>
            <person name="Klenk H.-P."/>
        </authorList>
    </citation>
    <scope>NUCLEOTIDE SEQUENCE [LARGE SCALE GENOMIC DNA]</scope>
    <source>
        <strain evidence="2 3">DSM 44065</strain>
    </source>
</reference>
<feature type="transmembrane region" description="Helical" evidence="1">
    <location>
        <begin position="95"/>
        <end position="114"/>
    </location>
</feature>
<keyword evidence="3" id="KW-1185">Reference proteome</keyword>
<protein>
    <submittedName>
        <fullName evidence="2">Uncharacterized protein</fullName>
    </submittedName>
</protein>